<dbReference type="KEGG" id="bpg:Bathy09g02480"/>
<dbReference type="EMBL" id="FO082270">
    <property type="protein sequence ID" value="CCO66583.1"/>
    <property type="molecule type" value="Genomic_DNA"/>
</dbReference>
<dbReference type="AlphaFoldDB" id="K8F2N9"/>
<dbReference type="GeneID" id="19013755"/>
<evidence type="ECO:0000313" key="1">
    <source>
        <dbReference type="EMBL" id="CCO66583.1"/>
    </source>
</evidence>
<sequence length="66" mass="7895">MRQQRRQITRGLLQKRAEHNDGIVRTLKEVSLHQEKLERIGESLQRDCRELRILLLHENQIGKLGR</sequence>
<evidence type="ECO:0000313" key="2">
    <source>
        <dbReference type="Proteomes" id="UP000198341"/>
    </source>
</evidence>
<proteinExistence type="predicted"/>
<name>K8F2N9_9CHLO</name>
<accession>K8F2N9</accession>
<gene>
    <name evidence="1" type="ORF">Bathy09g02480</name>
</gene>
<dbReference type="Proteomes" id="UP000198341">
    <property type="component" value="Chromosome 9"/>
</dbReference>
<dbReference type="RefSeq" id="XP_007511023.1">
    <property type="nucleotide sequence ID" value="XM_007510961.1"/>
</dbReference>
<keyword evidence="2" id="KW-1185">Reference proteome</keyword>
<protein>
    <submittedName>
        <fullName evidence="1">Leucine-rich repeat-containing protein 6</fullName>
    </submittedName>
</protein>
<dbReference type="STRING" id="41875.K8F2N9"/>
<dbReference type="OrthoDB" id="10250990at2759"/>
<reference evidence="1 2" key="1">
    <citation type="submission" date="2011-10" db="EMBL/GenBank/DDBJ databases">
        <authorList>
            <person name="Genoscope - CEA"/>
        </authorList>
    </citation>
    <scope>NUCLEOTIDE SEQUENCE [LARGE SCALE GENOMIC DNA]</scope>
    <source>
        <strain evidence="1 2">RCC 1105</strain>
    </source>
</reference>
<organism evidence="1 2">
    <name type="scientific">Bathycoccus prasinos</name>
    <dbReference type="NCBI Taxonomy" id="41875"/>
    <lineage>
        <taxon>Eukaryota</taxon>
        <taxon>Viridiplantae</taxon>
        <taxon>Chlorophyta</taxon>
        <taxon>Mamiellophyceae</taxon>
        <taxon>Mamiellales</taxon>
        <taxon>Bathycoccaceae</taxon>
        <taxon>Bathycoccus</taxon>
    </lineage>
</organism>